<feature type="binding site" evidence="3 4">
    <location>
        <position position="147"/>
    </location>
    <ligand>
        <name>Ca(2+)</name>
        <dbReference type="ChEBI" id="CHEBI:29108"/>
        <label>1</label>
    </ligand>
</feature>
<organism evidence="1 2">
    <name type="scientific">Pyrodictium occultum</name>
    <dbReference type="NCBI Taxonomy" id="2309"/>
    <lineage>
        <taxon>Archaea</taxon>
        <taxon>Thermoproteota</taxon>
        <taxon>Thermoprotei</taxon>
        <taxon>Desulfurococcales</taxon>
        <taxon>Pyrodictiaceae</taxon>
        <taxon>Pyrodictium</taxon>
    </lineage>
</organism>
<evidence type="ECO:0007829" key="4">
    <source>
        <dbReference type="PDB" id="9BAC"/>
    </source>
</evidence>
<keyword evidence="3 4" id="KW-0479">Metal-binding</keyword>
<feature type="binding site" evidence="3">
    <location>
        <position position="128"/>
    </location>
    <ligand>
        <name>Ca(2+)</name>
        <dbReference type="ChEBI" id="CHEBI:29108"/>
        <label>3</label>
    </ligand>
</feature>
<reference evidence="1 2" key="1">
    <citation type="submission" date="2015-11" db="EMBL/GenBank/DDBJ databases">
        <title>Genome sequence of Pyrodictium occultum PL-19, a marine hyperthermophilic archaeon isolated from Volcano, Italy.</title>
        <authorList>
            <person name="Utturkar S."/>
            <person name="Huber H."/>
            <person name="Leptihn S."/>
            <person name="Brown S."/>
            <person name="Stetter K.O."/>
            <person name="Podar M."/>
        </authorList>
    </citation>
    <scope>NUCLEOTIDE SEQUENCE [LARGE SCALE GENOMIC DNA]</scope>
    <source>
        <strain evidence="1 2">PL-19</strain>
    </source>
</reference>
<sequence length="169" mass="17569">MRYTSLALAGLVASAAALALLAGFATTQSPLSSFYAVGGAQAPNEPVTITSNLSGISPAAGAQGDADIGTVTVKAGSNVNVVKIRATLANAEQLKKYFDYLEITIANDNGEAKAMVSLEKPSAVIVLDQNDIGGDNQATLSFHAYYEVKEGMLFDSMPVIFNFQVLSTS</sequence>
<accession>A0A0V8RWX1</accession>
<feature type="binding site" evidence="3 4">
    <location>
        <position position="168"/>
    </location>
    <ligand>
        <name>Ca(2+)</name>
        <dbReference type="ChEBI" id="CHEBI:29108"/>
        <label>1</label>
    </ligand>
</feature>
<comment type="caution">
    <text evidence="1">The sequence shown here is derived from an EMBL/GenBank/DDBJ whole genome shotgun (WGS) entry which is preliminary data.</text>
</comment>
<dbReference type="PDB" id="9BAC">
    <property type="method" value="EM"/>
    <property type="resolution" value="3.40 A"/>
    <property type="chains" value="z=33-168"/>
</dbReference>
<feature type="binding site" evidence="3 4">
    <location>
        <position position="61"/>
    </location>
    <ligand>
        <name>Ca(2+)</name>
        <dbReference type="ChEBI" id="CHEBI:29108"/>
        <label>1</label>
    </ligand>
</feature>
<evidence type="ECO:0007829" key="3">
    <source>
        <dbReference type="PDB" id="9BAB"/>
    </source>
</evidence>
<evidence type="ECO:0000313" key="2">
    <source>
        <dbReference type="Proteomes" id="UP000053352"/>
    </source>
</evidence>
<dbReference type="PDB" id="9BAB">
    <property type="method" value="EM"/>
    <property type="resolution" value="3.50 A"/>
    <property type="chains" value="z=33-168"/>
</dbReference>
<reference evidence="3" key="3">
    <citation type="submission" date="2024-04" db="PDB data bank">
        <title>Cryo-EM of Hyper2 tube, ~27 nm diameter.</title>
        <authorList>
            <person name="Sonani R.R."/>
            <person name="Egelman E.H."/>
        </authorList>
    </citation>
    <scope>STRUCTURE BY ELECTRON MICROSCOPY (3.50 ANGSTROMS) OF 33-168 IN COMPLEX WITH CA(2+)</scope>
</reference>
<reference evidence="4" key="2">
    <citation type="submission" date="2024-04" db="PDB data bank">
        <title>Cryo-EM of Hyper2 tube, ~24 nm diameter.</title>
        <authorList>
            <person name="Sonani R.R."/>
            <person name="Egelman E.H."/>
        </authorList>
    </citation>
    <scope>STRUCTURE BY ELECTRON MICROSCOPY (3.40 ANGSTROMS) OF 33-168 IN COMPLEX WITH CA(2+)</scope>
</reference>
<dbReference type="SMR" id="A0A0V8RWX1"/>
<name>A0A0V8RWX1_PYROC</name>
<protein>
    <submittedName>
        <fullName evidence="1">Uncharacterized protein</fullName>
    </submittedName>
</protein>
<evidence type="ECO:0000313" key="1">
    <source>
        <dbReference type="EMBL" id="KSW12458.1"/>
    </source>
</evidence>
<keyword evidence="3 4" id="KW-0002">3D-structure</keyword>
<feature type="binding site" evidence="3 4">
    <location>
        <position position="150"/>
    </location>
    <ligand>
        <name>Ca(2+)</name>
        <dbReference type="ChEBI" id="CHEBI:29108"/>
        <label>1</label>
    </ligand>
</feature>
<feature type="binding site" evidence="3 4">
    <location>
        <position position="63"/>
    </location>
    <ligand>
        <name>Ca(2+)</name>
        <dbReference type="ChEBI" id="CHEBI:29108"/>
        <label>2</label>
    </ligand>
</feature>
<keyword evidence="2" id="KW-1185">Reference proteome</keyword>
<proteinExistence type="evidence at protein level"/>
<gene>
    <name evidence="1" type="ORF">CF15_06965</name>
</gene>
<dbReference type="AlphaFoldDB" id="A0A0V8RWX1"/>
<keyword evidence="3 4" id="KW-0106">Calcium</keyword>
<dbReference type="EMBL" id="LNTB01000001">
    <property type="protein sequence ID" value="KSW12458.1"/>
    <property type="molecule type" value="Genomic_DNA"/>
</dbReference>
<dbReference type="Proteomes" id="UP000053352">
    <property type="component" value="Unassembled WGS sequence"/>
</dbReference>